<dbReference type="EMBL" id="CP022187">
    <property type="protein sequence ID" value="AWI75172.1"/>
    <property type="molecule type" value="Genomic_DNA"/>
</dbReference>
<dbReference type="PANTHER" id="PTHR30289:SF1">
    <property type="entry name" value="PEBP (PHOSPHATIDYLETHANOLAMINE-BINDING PROTEIN) FAMILY PROTEIN"/>
    <property type="match status" value="1"/>
</dbReference>
<dbReference type="RefSeq" id="WP_108948880.1">
    <property type="nucleotide sequence ID" value="NZ_CP022187.1"/>
</dbReference>
<dbReference type="KEGG" id="acom:CEW83_08055"/>
<dbReference type="SUPFAM" id="SSF49777">
    <property type="entry name" value="PEBP-like"/>
    <property type="match status" value="1"/>
</dbReference>
<name>A0A2U8GNE9_9RHOO</name>
<dbReference type="Gene3D" id="3.90.280.10">
    <property type="entry name" value="PEBP-like"/>
    <property type="match status" value="1"/>
</dbReference>
<proteinExistence type="predicted"/>
<organism evidence="1 2">
    <name type="scientific">Parazoarcus communis</name>
    <dbReference type="NCBI Taxonomy" id="41977"/>
    <lineage>
        <taxon>Bacteria</taxon>
        <taxon>Pseudomonadati</taxon>
        <taxon>Pseudomonadota</taxon>
        <taxon>Betaproteobacteria</taxon>
        <taxon>Rhodocyclales</taxon>
        <taxon>Zoogloeaceae</taxon>
        <taxon>Parazoarcus</taxon>
    </lineage>
</organism>
<sequence>MKLTSQSLTDGARIAGEFAFCIPATEGHVQLGQNLNPHLSWSDVPAGTRSFALICHDPDVPSSGEDVNQEGRSVPASLPRVDFFHWILVDIPAHQREIAQGSFSSGVTPGGKPGPDAAHGTRQGVNNYTEWFAADESMRGNYHGYDGPCPPWNDELMHRYVFTLFALDVNRCPTEGRFTGPEVRAAIAGHVLAQASITGTYTLNPSVSD</sequence>
<dbReference type="InterPro" id="IPR036610">
    <property type="entry name" value="PEBP-like_sf"/>
</dbReference>
<evidence type="ECO:0000313" key="1">
    <source>
        <dbReference type="EMBL" id="AWI75172.1"/>
    </source>
</evidence>
<gene>
    <name evidence="1" type="ORF">CEW83_08055</name>
</gene>
<dbReference type="Pfam" id="PF01161">
    <property type="entry name" value="PBP"/>
    <property type="match status" value="1"/>
</dbReference>
<protein>
    <submittedName>
        <fullName evidence="1">Phospholipid-binding protein</fullName>
    </submittedName>
</protein>
<accession>A0A2U8GNE9</accession>
<dbReference type="PANTHER" id="PTHR30289">
    <property type="entry name" value="UNCHARACTERIZED PROTEIN YBCL-RELATED"/>
    <property type="match status" value="1"/>
</dbReference>
<dbReference type="NCBIfam" id="TIGR00481">
    <property type="entry name" value="YbhB/YbcL family Raf kinase inhibitor-like protein"/>
    <property type="match status" value="1"/>
</dbReference>
<dbReference type="Proteomes" id="UP000244930">
    <property type="component" value="Chromosome"/>
</dbReference>
<dbReference type="InterPro" id="IPR008914">
    <property type="entry name" value="PEBP"/>
</dbReference>
<dbReference type="CDD" id="cd00865">
    <property type="entry name" value="PEBP_bact_arch"/>
    <property type="match status" value="1"/>
</dbReference>
<evidence type="ECO:0000313" key="2">
    <source>
        <dbReference type="Proteomes" id="UP000244930"/>
    </source>
</evidence>
<dbReference type="InterPro" id="IPR005247">
    <property type="entry name" value="YbhB_YbcL/LppC-like"/>
</dbReference>
<keyword evidence="2" id="KW-1185">Reference proteome</keyword>
<dbReference type="AlphaFoldDB" id="A0A2U8GNE9"/>
<reference evidence="1 2" key="1">
    <citation type="submission" date="2017-06" db="EMBL/GenBank/DDBJ databases">
        <title>Azoarcus.</title>
        <authorList>
            <person name="Woo J.-H."/>
            <person name="Kim H.-S."/>
        </authorList>
    </citation>
    <scope>NUCLEOTIDE SEQUENCE [LARGE SCALE GENOMIC DNA]</scope>
    <source>
        <strain evidence="1 2">TSPY31</strain>
    </source>
</reference>